<keyword evidence="1" id="KW-0863">Zinc-finger</keyword>
<dbReference type="Proteomes" id="UP000327118">
    <property type="component" value="Unassembled WGS sequence"/>
</dbReference>
<name>A0A5N6Z6C7_9EURO</name>
<evidence type="ECO:0000259" key="3">
    <source>
        <dbReference type="PROSITE" id="PS50157"/>
    </source>
</evidence>
<dbReference type="SMART" id="SM00355">
    <property type="entry name" value="ZnF_C2H2"/>
    <property type="match status" value="2"/>
</dbReference>
<feature type="region of interest" description="Disordered" evidence="2">
    <location>
        <begin position="66"/>
        <end position="91"/>
    </location>
</feature>
<feature type="domain" description="C2H2-type" evidence="3">
    <location>
        <begin position="128"/>
        <end position="158"/>
    </location>
</feature>
<dbReference type="OrthoDB" id="654211at2759"/>
<dbReference type="GO" id="GO:0008270">
    <property type="term" value="F:zinc ion binding"/>
    <property type="evidence" value="ECO:0007669"/>
    <property type="project" value="UniProtKB-KW"/>
</dbReference>
<reference evidence="5" key="1">
    <citation type="submission" date="2019-04" db="EMBL/GenBank/DDBJ databases">
        <title>Friends and foes A comparative genomics studyof 23 Aspergillus species from section Flavi.</title>
        <authorList>
            <consortium name="DOE Joint Genome Institute"/>
            <person name="Kjaerbolling I."/>
            <person name="Vesth T."/>
            <person name="Frisvad J.C."/>
            <person name="Nybo J.L."/>
            <person name="Theobald S."/>
            <person name="Kildgaard S."/>
            <person name="Isbrandt T."/>
            <person name="Kuo A."/>
            <person name="Sato A."/>
            <person name="Lyhne E.K."/>
            <person name="Kogle M.E."/>
            <person name="Wiebenga A."/>
            <person name="Kun R.S."/>
            <person name="Lubbers R.J."/>
            <person name="Makela M.R."/>
            <person name="Barry K."/>
            <person name="Chovatia M."/>
            <person name="Clum A."/>
            <person name="Daum C."/>
            <person name="Haridas S."/>
            <person name="He G."/>
            <person name="LaButti K."/>
            <person name="Lipzen A."/>
            <person name="Mondo S."/>
            <person name="Riley R."/>
            <person name="Salamov A."/>
            <person name="Simmons B.A."/>
            <person name="Magnuson J.K."/>
            <person name="Henrissat B."/>
            <person name="Mortensen U.H."/>
            <person name="Larsen T.O."/>
            <person name="Devries R.P."/>
            <person name="Grigoriev I.V."/>
            <person name="Machida M."/>
            <person name="Baker S.E."/>
            <person name="Andersen M.R."/>
        </authorList>
    </citation>
    <scope>NUCLEOTIDE SEQUENCE [LARGE SCALE GENOMIC DNA]</scope>
    <source>
        <strain evidence="5">CBS 553.77</strain>
    </source>
</reference>
<dbReference type="PROSITE" id="PS50157">
    <property type="entry name" value="ZINC_FINGER_C2H2_2"/>
    <property type="match status" value="1"/>
</dbReference>
<dbReference type="InterPro" id="IPR013087">
    <property type="entry name" value="Znf_C2H2_type"/>
</dbReference>
<keyword evidence="1" id="KW-0479">Metal-binding</keyword>
<evidence type="ECO:0000256" key="1">
    <source>
        <dbReference type="PROSITE-ProRule" id="PRU00042"/>
    </source>
</evidence>
<protein>
    <recommendedName>
        <fullName evidence="3">C2H2-type domain-containing protein</fullName>
    </recommendedName>
</protein>
<keyword evidence="5" id="KW-1185">Reference proteome</keyword>
<keyword evidence="1" id="KW-0862">Zinc</keyword>
<dbReference type="Gene3D" id="3.30.160.60">
    <property type="entry name" value="Classic Zinc Finger"/>
    <property type="match status" value="2"/>
</dbReference>
<dbReference type="AlphaFoldDB" id="A0A5N6Z6C7"/>
<sequence length="162" mass="18218">MSFEQTRSELAASYVDPIWLTPPGPSIHSPGTHDTGTTSFIQGNPAAFWTAPVLDAQMCAPCPRLTGNGRARDQKVGRQDRVSKHNANPRSSRPFRCGWKLCRYTGVFGRKEELMRHIETIHVSPGSYHCPAESCQRVFNRNDKVQEHVRRVHRDDDSSFGA</sequence>
<evidence type="ECO:0000313" key="5">
    <source>
        <dbReference type="Proteomes" id="UP000327118"/>
    </source>
</evidence>
<dbReference type="PROSITE" id="PS00028">
    <property type="entry name" value="ZINC_FINGER_C2H2_1"/>
    <property type="match status" value="1"/>
</dbReference>
<dbReference type="EMBL" id="ML739122">
    <property type="protein sequence ID" value="KAE8352673.1"/>
    <property type="molecule type" value="Genomic_DNA"/>
</dbReference>
<gene>
    <name evidence="4" type="ORF">BDV28DRAFT_122211</name>
</gene>
<evidence type="ECO:0000256" key="2">
    <source>
        <dbReference type="SAM" id="MobiDB-lite"/>
    </source>
</evidence>
<organism evidence="4 5">
    <name type="scientific">Aspergillus coremiiformis</name>
    <dbReference type="NCBI Taxonomy" id="138285"/>
    <lineage>
        <taxon>Eukaryota</taxon>
        <taxon>Fungi</taxon>
        <taxon>Dikarya</taxon>
        <taxon>Ascomycota</taxon>
        <taxon>Pezizomycotina</taxon>
        <taxon>Eurotiomycetes</taxon>
        <taxon>Eurotiomycetidae</taxon>
        <taxon>Eurotiales</taxon>
        <taxon>Aspergillaceae</taxon>
        <taxon>Aspergillus</taxon>
        <taxon>Aspergillus subgen. Circumdati</taxon>
    </lineage>
</organism>
<feature type="compositionally biased region" description="Basic and acidic residues" evidence="2">
    <location>
        <begin position="70"/>
        <end position="83"/>
    </location>
</feature>
<evidence type="ECO:0000313" key="4">
    <source>
        <dbReference type="EMBL" id="KAE8352673.1"/>
    </source>
</evidence>
<proteinExistence type="predicted"/>
<accession>A0A5N6Z6C7</accession>